<dbReference type="EMBL" id="CP002214">
    <property type="protein sequence ID" value="ADO59934.1"/>
    <property type="molecule type" value="Genomic_DNA"/>
</dbReference>
<name>E3ELA2_PAEPS</name>
<organism evidence="1 2">
    <name type="scientific">Paenibacillus polymyxa (strain SC2)</name>
    <name type="common">Bacillus polymyxa</name>
    <dbReference type="NCBI Taxonomy" id="886882"/>
    <lineage>
        <taxon>Bacteria</taxon>
        <taxon>Bacillati</taxon>
        <taxon>Bacillota</taxon>
        <taxon>Bacilli</taxon>
        <taxon>Bacillales</taxon>
        <taxon>Paenibacillaceae</taxon>
        <taxon>Paenibacillus</taxon>
    </lineage>
</organism>
<dbReference type="AlphaFoldDB" id="E3ELA2"/>
<keyword evidence="1" id="KW-0614">Plasmid</keyword>
<reference evidence="1 2" key="1">
    <citation type="journal article" date="2011" name="J. Bacteriol.">
        <title>Complete genome sequence of Paenibacillus polymyxa SC2, a strain of plant growth-promoting Rhizobacterium with broad-spectrum antimicrobial activity.</title>
        <authorList>
            <person name="Ma M."/>
            <person name="Wang C."/>
            <person name="Ding Y."/>
            <person name="Li L."/>
            <person name="Shen D."/>
            <person name="Jiang X."/>
            <person name="Guan D."/>
            <person name="Cao F."/>
            <person name="Chen H."/>
            <person name="Feng R."/>
            <person name="Wang X."/>
            <person name="Ge Y."/>
            <person name="Yao L."/>
            <person name="Bing X."/>
            <person name="Yang X."/>
            <person name="Li J."/>
            <person name="Du B."/>
        </authorList>
    </citation>
    <scope>NUCLEOTIDE SEQUENCE [LARGE SCALE GENOMIC DNA]</scope>
    <source>
        <strain evidence="1 2">SC2</strain>
        <plasmid evidence="2">pSC2</plasmid>
    </source>
</reference>
<accession>E3ELA2</accession>
<protein>
    <submittedName>
        <fullName evidence="1">Uncharacterized protein</fullName>
    </submittedName>
</protein>
<sequence>MLFDIDFDHTLFLEYVEELHRHLFGSASFEDLMIDINQHHQKHHLVTLHLIKARSLFYHCYNEREKLGLSPIFDIIIGALTENTCGDKIKEHFVDFLSLTPEMARSAASSYEKKVFMKNLKSFMMYARKKKGLFHNRQD</sequence>
<dbReference type="KEGG" id="ppm:PPSC2_28505"/>
<geneLocation type="plasmid" evidence="1 2">
    <name>pSC2</name>
</geneLocation>
<evidence type="ECO:0000313" key="2">
    <source>
        <dbReference type="Proteomes" id="UP000006868"/>
    </source>
</evidence>
<gene>
    <name evidence="1" type="ORF">PPSC2_28505</name>
</gene>
<proteinExistence type="predicted"/>
<dbReference type="OrthoDB" id="192956at44249"/>
<evidence type="ECO:0000313" key="1">
    <source>
        <dbReference type="EMBL" id="ADO59934.1"/>
    </source>
</evidence>
<dbReference type="Proteomes" id="UP000006868">
    <property type="component" value="Plasmid pSC2"/>
</dbReference>
<dbReference type="HOGENOM" id="CLU_1843165_0_0_9"/>
<dbReference type="PATRIC" id="fig|886882.15.peg.6048"/>
<dbReference type="RefSeq" id="WP_013386348.1">
    <property type="nucleotide sequence ID" value="NC_014628.2"/>
</dbReference>